<reference evidence="4" key="1">
    <citation type="submission" date="2020-11" db="EMBL/GenBank/DDBJ databases">
        <authorList>
            <person name="Tran Van P."/>
        </authorList>
    </citation>
    <scope>NUCLEOTIDE SEQUENCE</scope>
</reference>
<evidence type="ECO:0000256" key="1">
    <source>
        <dbReference type="PROSITE-ProRule" id="PRU00723"/>
    </source>
</evidence>
<feature type="region of interest" description="Disordered" evidence="2">
    <location>
        <begin position="314"/>
        <end position="404"/>
    </location>
</feature>
<feature type="zinc finger region" description="C3H1-type" evidence="1">
    <location>
        <begin position="34"/>
        <end position="61"/>
    </location>
</feature>
<name>A0A7R9QRY2_9ACAR</name>
<dbReference type="Proteomes" id="UP000728032">
    <property type="component" value="Unassembled WGS sequence"/>
</dbReference>
<dbReference type="Gene3D" id="4.10.1000.10">
    <property type="entry name" value="Zinc finger, CCCH-type"/>
    <property type="match status" value="1"/>
</dbReference>
<dbReference type="SMART" id="SM00356">
    <property type="entry name" value="ZnF_C3H1"/>
    <property type="match status" value="2"/>
</dbReference>
<dbReference type="GO" id="GO:0008270">
    <property type="term" value="F:zinc ion binding"/>
    <property type="evidence" value="ECO:0007669"/>
    <property type="project" value="UniProtKB-KW"/>
</dbReference>
<evidence type="ECO:0000259" key="3">
    <source>
        <dbReference type="PROSITE" id="PS50103"/>
    </source>
</evidence>
<evidence type="ECO:0000313" key="4">
    <source>
        <dbReference type="EMBL" id="CAD7655618.1"/>
    </source>
</evidence>
<evidence type="ECO:0000313" key="5">
    <source>
        <dbReference type="Proteomes" id="UP000728032"/>
    </source>
</evidence>
<evidence type="ECO:0000256" key="2">
    <source>
        <dbReference type="SAM" id="MobiDB-lite"/>
    </source>
</evidence>
<feature type="region of interest" description="Disordered" evidence="2">
    <location>
        <begin position="183"/>
        <end position="204"/>
    </location>
</feature>
<keyword evidence="1" id="KW-0862">Zinc</keyword>
<dbReference type="PANTHER" id="PTHR15725:SF14">
    <property type="entry name" value="ZINC FINGER CCCH DOMAIN-CONTAINING PROTEIN 11A"/>
    <property type="match status" value="1"/>
</dbReference>
<dbReference type="PROSITE" id="PS50103">
    <property type="entry name" value="ZF_C3H1"/>
    <property type="match status" value="2"/>
</dbReference>
<protein>
    <recommendedName>
        <fullName evidence="3">C3H1-type domain-containing protein</fullName>
    </recommendedName>
</protein>
<feature type="region of interest" description="Disordered" evidence="2">
    <location>
        <begin position="237"/>
        <end position="260"/>
    </location>
</feature>
<dbReference type="EMBL" id="OC924588">
    <property type="protein sequence ID" value="CAD7655618.1"/>
    <property type="molecule type" value="Genomic_DNA"/>
</dbReference>
<sequence>MNAMEKSADDCYFFYYSTCTKGDDCPYRHCELALGSEVTCTHWQNGKCFRPGVCKYRHMESRINRSSIQCWFETQPTGCRKPHCVFLHKKPRSLALDEDQSSGDAIIRPVAAANASMDAMSDGNCNDNPNGTPSGVNGAKRGEDVSQMKLFDDSDYLCQSVSSVNDSTTNHNITIEPISISLNDGDEESDYESTDTDNVFTSGTNSDKMVSNSYNSSFGVKSLEQIRMEKVFNSESEDMPINDSNQCFGKNESQISPQRAQLKTNKDLRVRIRRQLADDTTKSSISSSNPSSIPSQDFGVKTLDQIRRERLEMSQRADTNCEQLNGLKENQEPRGEKRTSTESNKSVVKIRRVGPAVDTSSVKTQLKRSQPNDNLNENVVTNSGQPLSTSDMIDANDDSSTHLTGKQRIKSIDADLDDFDDFLGDDSTNNLGSNDAIDCDDDDDDELMREINQVINS</sequence>
<dbReference type="Pfam" id="PF15663">
    <property type="entry name" value="zf-CCCH_3"/>
    <property type="match status" value="1"/>
</dbReference>
<dbReference type="PANTHER" id="PTHR15725">
    <property type="entry name" value="ZN-FINGER, C-X8-C-X5-C-X3-H TYPE-CONTAINING"/>
    <property type="match status" value="1"/>
</dbReference>
<feature type="compositionally biased region" description="Low complexity" evidence="2">
    <location>
        <begin position="283"/>
        <end position="295"/>
    </location>
</feature>
<feature type="compositionally biased region" description="Polar residues" evidence="2">
    <location>
        <begin position="242"/>
        <end position="260"/>
    </location>
</feature>
<dbReference type="AlphaFoldDB" id="A0A7R9QRY2"/>
<feature type="domain" description="C3H1-type" evidence="3">
    <location>
        <begin position="34"/>
        <end position="61"/>
    </location>
</feature>
<feature type="domain" description="C3H1-type" evidence="3">
    <location>
        <begin position="5"/>
        <end position="32"/>
    </location>
</feature>
<feature type="region of interest" description="Disordered" evidence="2">
    <location>
        <begin position="276"/>
        <end position="300"/>
    </location>
</feature>
<organism evidence="4">
    <name type="scientific">Oppiella nova</name>
    <dbReference type="NCBI Taxonomy" id="334625"/>
    <lineage>
        <taxon>Eukaryota</taxon>
        <taxon>Metazoa</taxon>
        <taxon>Ecdysozoa</taxon>
        <taxon>Arthropoda</taxon>
        <taxon>Chelicerata</taxon>
        <taxon>Arachnida</taxon>
        <taxon>Acari</taxon>
        <taxon>Acariformes</taxon>
        <taxon>Sarcoptiformes</taxon>
        <taxon>Oribatida</taxon>
        <taxon>Brachypylina</taxon>
        <taxon>Oppioidea</taxon>
        <taxon>Oppiidae</taxon>
        <taxon>Oppiella</taxon>
    </lineage>
</organism>
<keyword evidence="1" id="KW-0479">Metal-binding</keyword>
<proteinExistence type="predicted"/>
<accession>A0A7R9QRY2</accession>
<dbReference type="InterPro" id="IPR041686">
    <property type="entry name" value="Znf-CCCH_3"/>
</dbReference>
<dbReference type="OrthoDB" id="5395350at2759"/>
<feature type="zinc finger region" description="C3H1-type" evidence="1">
    <location>
        <begin position="5"/>
        <end position="32"/>
    </location>
</feature>
<dbReference type="InterPro" id="IPR000571">
    <property type="entry name" value="Znf_CCCH"/>
</dbReference>
<feature type="compositionally biased region" description="Acidic residues" evidence="2">
    <location>
        <begin position="184"/>
        <end position="195"/>
    </location>
</feature>
<keyword evidence="1" id="KW-0863">Zinc-finger</keyword>
<keyword evidence="5" id="KW-1185">Reference proteome</keyword>
<dbReference type="EMBL" id="CAJPVJ010009763">
    <property type="protein sequence ID" value="CAG2172805.1"/>
    <property type="molecule type" value="Genomic_DNA"/>
</dbReference>
<feature type="compositionally biased region" description="Polar residues" evidence="2">
    <location>
        <begin position="358"/>
        <end position="391"/>
    </location>
</feature>
<feature type="compositionally biased region" description="Basic and acidic residues" evidence="2">
    <location>
        <begin position="329"/>
        <end position="340"/>
    </location>
</feature>
<gene>
    <name evidence="4" type="ORF">ONB1V03_LOCUS12261</name>
</gene>